<dbReference type="InterPro" id="IPR014146">
    <property type="entry name" value="LigD_ligase_dom"/>
</dbReference>
<keyword evidence="24" id="KW-1185">Reference proteome</keyword>
<protein>
    <recommendedName>
        <fullName evidence="2">DNA ligase (ATP)</fullName>
        <ecNumber evidence="2">6.5.1.1</ecNumber>
    </recommendedName>
    <alternativeName>
        <fullName evidence="19">NHEJ DNA polymerase</fullName>
    </alternativeName>
</protein>
<keyword evidence="16" id="KW-0234">DNA repair</keyword>
<dbReference type="InterPro" id="IPR014143">
    <property type="entry name" value="NHEJ_ligase_prk"/>
</dbReference>
<dbReference type="PROSITE" id="PS50160">
    <property type="entry name" value="DNA_LIGASE_A3"/>
    <property type="match status" value="1"/>
</dbReference>
<keyword evidence="12" id="KW-0067">ATP-binding</keyword>
<keyword evidence="7" id="KW-0479">Metal-binding</keyword>
<feature type="compositionally biased region" description="Basic and acidic residues" evidence="21">
    <location>
        <begin position="1"/>
        <end position="14"/>
    </location>
</feature>
<organism evidence="23 24">
    <name type="scientific">Gillisia lutea</name>
    <dbReference type="NCBI Taxonomy" id="2909668"/>
    <lineage>
        <taxon>Bacteria</taxon>
        <taxon>Pseudomonadati</taxon>
        <taxon>Bacteroidota</taxon>
        <taxon>Flavobacteriia</taxon>
        <taxon>Flavobacteriales</taxon>
        <taxon>Flavobacteriaceae</taxon>
        <taxon>Gillisia</taxon>
    </lineage>
</organism>
<dbReference type="Gene3D" id="3.30.1490.70">
    <property type="match status" value="1"/>
</dbReference>
<reference evidence="23" key="1">
    <citation type="submission" date="2022-01" db="EMBL/GenBank/DDBJ databases">
        <title>Gillisia lutea sp. nov., isolated from marine plastic residues from the Malvarosa beach (Valencia, Spain).</title>
        <authorList>
            <person name="Vidal-Verdu A."/>
            <person name="Molina-Menor E."/>
            <person name="Satari L."/>
            <person name="Pascual J."/>
            <person name="Pereto J."/>
            <person name="Porcar M."/>
        </authorList>
    </citation>
    <scope>NUCLEOTIDE SEQUENCE</scope>
    <source>
        <strain evidence="23">M10.2A</strain>
    </source>
</reference>
<dbReference type="SUPFAM" id="SSF56091">
    <property type="entry name" value="DNA ligase/mRNA capping enzyme, catalytic domain"/>
    <property type="match status" value="1"/>
</dbReference>
<evidence type="ECO:0000256" key="2">
    <source>
        <dbReference type="ARBA" id="ARBA00012727"/>
    </source>
</evidence>
<dbReference type="InterPro" id="IPR012340">
    <property type="entry name" value="NA-bd_OB-fold"/>
</dbReference>
<evidence type="ECO:0000256" key="11">
    <source>
        <dbReference type="ARBA" id="ARBA00022839"/>
    </source>
</evidence>
<dbReference type="EMBL" id="JAKGTH010000006">
    <property type="protein sequence ID" value="MCF4100383.1"/>
    <property type="molecule type" value="Genomic_DNA"/>
</dbReference>
<keyword evidence="17" id="KW-0464">Manganese</keyword>
<dbReference type="InterPro" id="IPR014145">
    <property type="entry name" value="LigD_pol_dom"/>
</dbReference>
<evidence type="ECO:0000256" key="21">
    <source>
        <dbReference type="SAM" id="MobiDB-lite"/>
    </source>
</evidence>
<dbReference type="Pfam" id="PF13298">
    <property type="entry name" value="LigD_N"/>
    <property type="match status" value="1"/>
</dbReference>
<gene>
    <name evidence="23" type="primary">ligD</name>
    <name evidence="23" type="ORF">L1I30_01775</name>
</gene>
<proteinExistence type="predicted"/>
<evidence type="ECO:0000256" key="12">
    <source>
        <dbReference type="ARBA" id="ARBA00022840"/>
    </source>
</evidence>
<evidence type="ECO:0000256" key="19">
    <source>
        <dbReference type="ARBA" id="ARBA00029943"/>
    </source>
</evidence>
<evidence type="ECO:0000256" key="17">
    <source>
        <dbReference type="ARBA" id="ARBA00023211"/>
    </source>
</evidence>
<feature type="domain" description="ATP-dependent DNA ligase family profile" evidence="22">
    <location>
        <begin position="285"/>
        <end position="419"/>
    </location>
</feature>
<evidence type="ECO:0000256" key="18">
    <source>
        <dbReference type="ARBA" id="ARBA00023268"/>
    </source>
</evidence>
<evidence type="ECO:0000256" key="5">
    <source>
        <dbReference type="ARBA" id="ARBA00022695"/>
    </source>
</evidence>
<dbReference type="NCBIfam" id="TIGR02777">
    <property type="entry name" value="LigD_PE_dom"/>
    <property type="match status" value="1"/>
</dbReference>
<name>A0ABS9EG45_9FLAO</name>
<dbReference type="Gene3D" id="3.30.470.30">
    <property type="entry name" value="DNA ligase/mRNA capping enzyme"/>
    <property type="match status" value="1"/>
</dbReference>
<keyword evidence="9" id="KW-0227">DNA damage</keyword>
<dbReference type="EC" id="6.5.1.1" evidence="2"/>
<keyword evidence="13" id="KW-0239">DNA-directed DNA polymerase</keyword>
<evidence type="ECO:0000313" key="23">
    <source>
        <dbReference type="EMBL" id="MCF4100383.1"/>
    </source>
</evidence>
<dbReference type="NCBIfam" id="TIGR02776">
    <property type="entry name" value="NHEJ_ligase_prk"/>
    <property type="match status" value="1"/>
</dbReference>
<keyword evidence="11" id="KW-0269">Exonuclease</keyword>
<keyword evidence="14" id="KW-0238">DNA-binding</keyword>
<dbReference type="Pfam" id="PF01068">
    <property type="entry name" value="DNA_ligase_A_M"/>
    <property type="match status" value="1"/>
</dbReference>
<dbReference type="InterPro" id="IPR012309">
    <property type="entry name" value="DNA_ligase_ATP-dep_C"/>
</dbReference>
<dbReference type="GO" id="GO:0003910">
    <property type="term" value="F:DNA ligase (ATP) activity"/>
    <property type="evidence" value="ECO:0007669"/>
    <property type="project" value="UniProtKB-EC"/>
</dbReference>
<comment type="catalytic activity">
    <reaction evidence="20">
        <text>ATP + (deoxyribonucleotide)n-3'-hydroxyl + 5'-phospho-(deoxyribonucleotide)m = (deoxyribonucleotide)n+m + AMP + diphosphate.</text>
        <dbReference type="EC" id="6.5.1.1"/>
    </reaction>
</comment>
<feature type="region of interest" description="Disordered" evidence="21">
    <location>
        <begin position="1"/>
        <end position="22"/>
    </location>
</feature>
<dbReference type="InterPro" id="IPR012310">
    <property type="entry name" value="DNA_ligase_ATP-dep_cent"/>
</dbReference>
<keyword evidence="3 23" id="KW-0436">Ligase</keyword>
<evidence type="ECO:0000256" key="15">
    <source>
        <dbReference type="ARBA" id="ARBA00023172"/>
    </source>
</evidence>
<evidence type="ECO:0000313" key="24">
    <source>
        <dbReference type="Proteomes" id="UP001179363"/>
    </source>
</evidence>
<evidence type="ECO:0000256" key="1">
    <source>
        <dbReference type="ARBA" id="ARBA00001936"/>
    </source>
</evidence>
<keyword evidence="4" id="KW-0808">Transferase</keyword>
<keyword evidence="5" id="KW-0548">Nucleotidyltransferase</keyword>
<comment type="caution">
    <text evidence="23">The sequence shown here is derived from an EMBL/GenBank/DDBJ whole genome shotgun (WGS) entry which is preliminary data.</text>
</comment>
<dbReference type="CDD" id="cd04865">
    <property type="entry name" value="LigD_Pol_like_2"/>
    <property type="match status" value="1"/>
</dbReference>
<evidence type="ECO:0000256" key="7">
    <source>
        <dbReference type="ARBA" id="ARBA00022723"/>
    </source>
</evidence>
<accession>A0ABS9EG45</accession>
<dbReference type="SUPFAM" id="SSF50249">
    <property type="entry name" value="Nucleic acid-binding proteins"/>
    <property type="match status" value="1"/>
</dbReference>
<dbReference type="PANTHER" id="PTHR42705">
    <property type="entry name" value="BIFUNCTIONAL NON-HOMOLOGOUS END JOINING PROTEIN LIGD"/>
    <property type="match status" value="1"/>
</dbReference>
<dbReference type="Pfam" id="PF04679">
    <property type="entry name" value="DNA_ligase_A_C"/>
    <property type="match status" value="1"/>
</dbReference>
<keyword evidence="8" id="KW-0547">Nucleotide-binding</keyword>
<comment type="cofactor">
    <cofactor evidence="1">
        <name>Mn(2+)</name>
        <dbReference type="ChEBI" id="CHEBI:29035"/>
    </cofactor>
</comment>
<dbReference type="NCBIfam" id="TIGR02779">
    <property type="entry name" value="NHEJ_ligase_lig"/>
    <property type="match status" value="1"/>
</dbReference>
<sequence>MALEDYNKKRDFSKTPEPAAELSDDNAGRFVIQRHHASRLHYDLRLEMEGVLKSWAVPKGPSMNPNDKRLAIQTEDHPVKYLSFHGTIPKGNYGAGVMKIWDEGTYRIAAEYEDMNLVEQLEKGDLKIEFFGKKIRGAFALVHTKRREANNHWLLIKKKDKYSTDLEYDAEVFSDTSTTARNKNTPVKKLNPGEFVKPMLATSIKEIFNDKAWVYELKWDGYRVMVQIKEGKVQLYSRNGINYNEKFKALVKDLELMDHDVILDGEVVVVNEDGLPQFQALQNYDESTSGALRYYVFDMLYLNGHSMVDLNLLERKSLIPEVIENLTYTLYCDHVEGMGAALYKKAVDAGMEGVMAKKIDSKYSPGYRSEKWLKIKAVETEEAIICGYTDSVGGGAVFGSLILGMYKGDELKYIGNCGSGFSVKDQRELLAQLEKLEVEKHPFKRKPNLQSRTPHWVSPLLICEVKFSEWTKNGIMRHPIYKGLRNDKIPHEISAPGDKKKVATANFSNSGTNTLEVGGFEVPISNLDKLLWPESGYTKYDLIDYYLNISDYILPYLKDRPQNLHRHPDGIKSAGFYQKDNENLPVWIETEEIFSASSKKDINYFLCQNEASLLYMANLGCIEINPWHSRLNNLEYPDYTIIDLDPSKENTFEEVITVAQAAKEVLDDAKIKGFCKTSGSSGLHIYIPLNAKYTYEEARNFTKLICYFIEQKVPQLTSMVRAVKDRKGKIYLDYLQNRRGQTIAGPYCLRPKPGAPVSAPLKWEEVKSGLKILDFNIKNMQSRIQEKGDLFTNVLSLETDMMDAIQRLEG</sequence>
<dbReference type="RefSeq" id="WP_236132531.1">
    <property type="nucleotide sequence ID" value="NZ_JAKGTH010000006.1"/>
</dbReference>
<evidence type="ECO:0000256" key="4">
    <source>
        <dbReference type="ARBA" id="ARBA00022679"/>
    </source>
</evidence>
<evidence type="ECO:0000256" key="9">
    <source>
        <dbReference type="ARBA" id="ARBA00022763"/>
    </source>
</evidence>
<evidence type="ECO:0000256" key="3">
    <source>
        <dbReference type="ARBA" id="ARBA00022598"/>
    </source>
</evidence>
<dbReference type="InterPro" id="IPR052171">
    <property type="entry name" value="NHEJ_LigD"/>
</dbReference>
<evidence type="ECO:0000259" key="22">
    <source>
        <dbReference type="PROSITE" id="PS50160"/>
    </source>
</evidence>
<keyword evidence="18" id="KW-0511">Multifunctional enzyme</keyword>
<dbReference type="CDD" id="cd07906">
    <property type="entry name" value="Adenylation_DNA_ligase_LigD_LigC"/>
    <property type="match status" value="1"/>
</dbReference>
<dbReference type="CDD" id="cd07971">
    <property type="entry name" value="OBF_DNA_ligase_LigD"/>
    <property type="match status" value="1"/>
</dbReference>
<dbReference type="Pfam" id="PF21686">
    <property type="entry name" value="LigD_Prim-Pol"/>
    <property type="match status" value="1"/>
</dbReference>
<keyword evidence="6" id="KW-0540">Nuclease</keyword>
<dbReference type="InterPro" id="IPR014144">
    <property type="entry name" value="LigD_PE_domain"/>
</dbReference>
<keyword evidence="15" id="KW-0233">DNA recombination</keyword>
<keyword evidence="10" id="KW-0378">Hydrolase</keyword>
<evidence type="ECO:0000256" key="8">
    <source>
        <dbReference type="ARBA" id="ARBA00022741"/>
    </source>
</evidence>
<dbReference type="Proteomes" id="UP001179363">
    <property type="component" value="Unassembled WGS sequence"/>
</dbReference>
<evidence type="ECO:0000256" key="20">
    <source>
        <dbReference type="ARBA" id="ARBA00034003"/>
    </source>
</evidence>
<evidence type="ECO:0000256" key="13">
    <source>
        <dbReference type="ARBA" id="ARBA00022932"/>
    </source>
</evidence>
<dbReference type="PANTHER" id="PTHR42705:SF3">
    <property type="entry name" value="ATP-DEPENDENT DNA LIGASE"/>
    <property type="match status" value="1"/>
</dbReference>
<evidence type="ECO:0000256" key="16">
    <source>
        <dbReference type="ARBA" id="ARBA00023204"/>
    </source>
</evidence>
<dbReference type="Gene3D" id="2.40.50.140">
    <property type="entry name" value="Nucleic acid-binding proteins"/>
    <property type="match status" value="1"/>
</dbReference>
<evidence type="ECO:0000256" key="10">
    <source>
        <dbReference type="ARBA" id="ARBA00022801"/>
    </source>
</evidence>
<dbReference type="Gene3D" id="3.90.920.10">
    <property type="entry name" value="DNA primase, PRIM domain"/>
    <property type="match status" value="1"/>
</dbReference>
<evidence type="ECO:0000256" key="6">
    <source>
        <dbReference type="ARBA" id="ARBA00022722"/>
    </source>
</evidence>
<evidence type="ECO:0000256" key="14">
    <source>
        <dbReference type="ARBA" id="ARBA00023125"/>
    </source>
</evidence>
<dbReference type="NCBIfam" id="TIGR02778">
    <property type="entry name" value="ligD_pol"/>
    <property type="match status" value="1"/>
</dbReference>